<name>A0A430QLF7_SCHBO</name>
<feature type="transmembrane region" description="Helical" evidence="5">
    <location>
        <begin position="180"/>
        <end position="197"/>
    </location>
</feature>
<dbReference type="PANTHER" id="PTHR22894">
    <property type="entry name" value="RING-TYPE DOMAIN-CONTAINING PROTEIN"/>
    <property type="match status" value="1"/>
</dbReference>
<dbReference type="PANTHER" id="PTHR22894:SF5">
    <property type="entry name" value="RING-TYPE DOMAIN-CONTAINING PROTEIN"/>
    <property type="match status" value="1"/>
</dbReference>
<dbReference type="InterPro" id="IPR010652">
    <property type="entry name" value="DUF1232"/>
</dbReference>
<accession>A0A430QLF7</accession>
<keyword evidence="8" id="KW-1185">Reference proteome</keyword>
<evidence type="ECO:0000256" key="3">
    <source>
        <dbReference type="ARBA" id="ARBA00022989"/>
    </source>
</evidence>
<protein>
    <submittedName>
        <fullName evidence="7">RING finger protein 170</fullName>
    </submittedName>
</protein>
<sequence>MGSLLEAIDDHVVVFMSLPAIVLFLIAVGCVWYARLNNRWINYATVGDIFDHPHVLDKVPSLRRELEVNVLCGVQVSTLTKLFTAEELQRENTRRSKIEADLRLFNRWHSGEPISIIDRIKDIPLFVYGFIQLLLSGEGTFALMQIRLTLLGLCVLFYLITPFDFIPDVVAGFIGILDDIIVLCIFIIHVISVYQTISSRREMNSR</sequence>
<keyword evidence="2 5" id="KW-0812">Transmembrane</keyword>
<evidence type="ECO:0000256" key="1">
    <source>
        <dbReference type="ARBA" id="ARBA00004127"/>
    </source>
</evidence>
<reference evidence="7 8" key="1">
    <citation type="journal article" date="2019" name="PLoS Pathog.">
        <title>Genome sequence of the bovine parasite Schistosoma bovis Tanzania.</title>
        <authorList>
            <person name="Oey H."/>
            <person name="Zakrzewski M."/>
            <person name="Gobert G."/>
            <person name="Gravermann K."/>
            <person name="Stoye J."/>
            <person name="Jones M."/>
            <person name="Mcmanus D."/>
            <person name="Krause L."/>
        </authorList>
    </citation>
    <scope>NUCLEOTIDE SEQUENCE [LARGE SCALE GENOMIC DNA]</scope>
    <source>
        <strain evidence="7 8">TAN1997</strain>
    </source>
</reference>
<evidence type="ECO:0000256" key="4">
    <source>
        <dbReference type="ARBA" id="ARBA00023136"/>
    </source>
</evidence>
<evidence type="ECO:0000256" key="2">
    <source>
        <dbReference type="ARBA" id="ARBA00022692"/>
    </source>
</evidence>
<dbReference type="Pfam" id="PF06803">
    <property type="entry name" value="DUF1232"/>
    <property type="match status" value="1"/>
</dbReference>
<organism evidence="7 8">
    <name type="scientific">Schistosoma bovis</name>
    <name type="common">Blood fluke</name>
    <dbReference type="NCBI Taxonomy" id="6184"/>
    <lineage>
        <taxon>Eukaryota</taxon>
        <taxon>Metazoa</taxon>
        <taxon>Spiralia</taxon>
        <taxon>Lophotrochozoa</taxon>
        <taxon>Platyhelminthes</taxon>
        <taxon>Trematoda</taxon>
        <taxon>Digenea</taxon>
        <taxon>Strigeidida</taxon>
        <taxon>Schistosomatoidea</taxon>
        <taxon>Schistosomatidae</taxon>
        <taxon>Schistosoma</taxon>
    </lineage>
</organism>
<comment type="caution">
    <text evidence="7">The sequence shown here is derived from an EMBL/GenBank/DDBJ whole genome shotgun (WGS) entry which is preliminary data.</text>
</comment>
<keyword evidence="3 5" id="KW-1133">Transmembrane helix</keyword>
<evidence type="ECO:0000259" key="6">
    <source>
        <dbReference type="Pfam" id="PF06803"/>
    </source>
</evidence>
<dbReference type="InterPro" id="IPR038896">
    <property type="entry name" value="RNF170"/>
</dbReference>
<comment type="subcellular location">
    <subcellularLocation>
        <location evidence="1">Endomembrane system</location>
        <topology evidence="1">Multi-pass membrane protein</topology>
    </subcellularLocation>
</comment>
<evidence type="ECO:0000256" key="5">
    <source>
        <dbReference type="SAM" id="Phobius"/>
    </source>
</evidence>
<evidence type="ECO:0000313" key="8">
    <source>
        <dbReference type="Proteomes" id="UP000290809"/>
    </source>
</evidence>
<evidence type="ECO:0000313" key="7">
    <source>
        <dbReference type="EMBL" id="RTG88533.1"/>
    </source>
</evidence>
<feature type="domain" description="DUF1232" evidence="6">
    <location>
        <begin position="153"/>
        <end position="183"/>
    </location>
</feature>
<gene>
    <name evidence="7" type="ORF">DC041_0012328</name>
</gene>
<dbReference type="GO" id="GO:0061630">
    <property type="term" value="F:ubiquitin protein ligase activity"/>
    <property type="evidence" value="ECO:0007669"/>
    <property type="project" value="InterPro"/>
</dbReference>
<dbReference type="GO" id="GO:0012505">
    <property type="term" value="C:endomembrane system"/>
    <property type="evidence" value="ECO:0007669"/>
    <property type="project" value="UniProtKB-SubCell"/>
</dbReference>
<dbReference type="AlphaFoldDB" id="A0A430QLF7"/>
<feature type="transmembrane region" description="Helical" evidence="5">
    <location>
        <begin position="12"/>
        <end position="34"/>
    </location>
</feature>
<feature type="transmembrane region" description="Helical" evidence="5">
    <location>
        <begin position="141"/>
        <end position="160"/>
    </location>
</feature>
<dbReference type="STRING" id="6184.A0A430QLF7"/>
<keyword evidence="4 5" id="KW-0472">Membrane</keyword>
<dbReference type="EMBL" id="QMKO01001571">
    <property type="protein sequence ID" value="RTG88533.1"/>
    <property type="molecule type" value="Genomic_DNA"/>
</dbReference>
<proteinExistence type="predicted"/>
<dbReference type="Proteomes" id="UP000290809">
    <property type="component" value="Unassembled WGS sequence"/>
</dbReference>